<comment type="caution">
    <text evidence="1">The sequence shown here is derived from an EMBL/GenBank/DDBJ whole genome shotgun (WGS) entry which is preliminary data.</text>
</comment>
<proteinExistence type="predicted"/>
<dbReference type="Proteomes" id="UP001501444">
    <property type="component" value="Unassembled WGS sequence"/>
</dbReference>
<evidence type="ECO:0000313" key="1">
    <source>
        <dbReference type="EMBL" id="GAA2327570.1"/>
    </source>
</evidence>
<evidence type="ECO:0000313" key="2">
    <source>
        <dbReference type="Proteomes" id="UP001501444"/>
    </source>
</evidence>
<name>A0ABN3FDJ0_9ACTN</name>
<accession>A0ABN3FDJ0</accession>
<reference evidence="1 2" key="1">
    <citation type="journal article" date="2019" name="Int. J. Syst. Evol. Microbiol.">
        <title>The Global Catalogue of Microorganisms (GCM) 10K type strain sequencing project: providing services to taxonomists for standard genome sequencing and annotation.</title>
        <authorList>
            <consortium name="The Broad Institute Genomics Platform"/>
            <consortium name="The Broad Institute Genome Sequencing Center for Infectious Disease"/>
            <person name="Wu L."/>
            <person name="Ma J."/>
        </authorList>
    </citation>
    <scope>NUCLEOTIDE SEQUENCE [LARGE SCALE GENOMIC DNA]</scope>
    <source>
        <strain evidence="1 2">JCM 3272</strain>
    </source>
</reference>
<keyword evidence="2" id="KW-1185">Reference proteome</keyword>
<gene>
    <name evidence="1" type="ORF">GCM10010170_003420</name>
</gene>
<protein>
    <submittedName>
        <fullName evidence="1">Uncharacterized protein</fullName>
    </submittedName>
</protein>
<organism evidence="1 2">
    <name type="scientific">Dactylosporangium salmoneum</name>
    <dbReference type="NCBI Taxonomy" id="53361"/>
    <lineage>
        <taxon>Bacteria</taxon>
        <taxon>Bacillati</taxon>
        <taxon>Actinomycetota</taxon>
        <taxon>Actinomycetes</taxon>
        <taxon>Micromonosporales</taxon>
        <taxon>Micromonosporaceae</taxon>
        <taxon>Dactylosporangium</taxon>
    </lineage>
</organism>
<sequence length="725" mass="78393">MVSRFPSKPLVVQFLVYWGADLTADPSTWTATDLTDRWNTAVELKVTEGRSEGAKQAETTECTFSLFNTDGQLTPEDARSQWWPYVDAGTPCMWIVDAGEGEHELFAGYFSAIKPTWPGRSRHLSLIEVRATGVLERIGRGDSPLRPALARAVMADNPAAYWQLNDDRNATQAANAVPGGSPMVIDDRGVGFTMNWSEVEGPVGAVRYPELITDDGYGAQLVGTVPDPAAPASFWQVEWWWSGNGDPTPDVCFALPIAIDVTGSTVVHVDVPTQKNNGITGGSVLARLKDATGSAIALIGSASDGLTPLNDRWHYARLALTQTAPTTFTAALYYDGALFDRATGLSGKIGWPKTIRVHGFEPVNSGLGPPINLSVAQVVVSTVDRDHYQAGIGYAGETASDRILRLCLEEAIPCTVDAGNSARMGPQLEATLQELLAEAEATDLGRLTERHFGVHYRPAETLLNQAAAFTIDASRRELREPFEPVRDLQRIRNEWTLKRTGGSEATYRDAASQRQRGKIGDSADISPELDSTLIHEAAWRTQISMAPGMRMPGIGINLARSPRLIAPWQQLQLGDRVQAVNLLPQHPPGPLDQILEGRTQVIKGRRVWRAALITSPAAPYTVGVIEDDQLGRLDAGDTDRLAAPVAAGALQLPVMYDDGTLWSEDPVEFPIHVEVGGEQIEVVSITPTAGDAFNRTVPSGWGTPDSGQTWTTTGGNASDYYVQGV</sequence>
<dbReference type="EMBL" id="BAAARV010000004">
    <property type="protein sequence ID" value="GAA2327570.1"/>
    <property type="molecule type" value="Genomic_DNA"/>
</dbReference>